<reference evidence="1" key="1">
    <citation type="journal article" date="2022" name="Front. Genet.">
        <title>Chromosome-Scale Assembly of the Dendrobium nobile Genome Provides Insights Into the Molecular Mechanism of the Biosynthesis of the Medicinal Active Ingredient of Dendrobium.</title>
        <authorList>
            <person name="Xu Q."/>
            <person name="Niu S.-C."/>
            <person name="Li K.-L."/>
            <person name="Zheng P.-J."/>
            <person name="Zhang X.-J."/>
            <person name="Jia Y."/>
            <person name="Liu Y."/>
            <person name="Niu Y.-X."/>
            <person name="Yu L.-H."/>
            <person name="Chen D.-F."/>
            <person name="Zhang G.-Q."/>
        </authorList>
    </citation>
    <scope>NUCLEOTIDE SEQUENCE</scope>
    <source>
        <tissue evidence="1">Leaf</tissue>
    </source>
</reference>
<organism evidence="1 2">
    <name type="scientific">Dendrobium nobile</name>
    <name type="common">Orchid</name>
    <dbReference type="NCBI Taxonomy" id="94219"/>
    <lineage>
        <taxon>Eukaryota</taxon>
        <taxon>Viridiplantae</taxon>
        <taxon>Streptophyta</taxon>
        <taxon>Embryophyta</taxon>
        <taxon>Tracheophyta</taxon>
        <taxon>Spermatophyta</taxon>
        <taxon>Magnoliopsida</taxon>
        <taxon>Liliopsida</taxon>
        <taxon>Asparagales</taxon>
        <taxon>Orchidaceae</taxon>
        <taxon>Epidendroideae</taxon>
        <taxon>Malaxideae</taxon>
        <taxon>Dendrobiinae</taxon>
        <taxon>Dendrobium</taxon>
    </lineage>
</organism>
<dbReference type="EMBL" id="JAGYWB010000004">
    <property type="protein sequence ID" value="KAI0523957.1"/>
    <property type="molecule type" value="Genomic_DNA"/>
</dbReference>
<gene>
    <name evidence="1" type="ORF">KFK09_003321</name>
</gene>
<sequence>MKISFLSHVRVKKSFVKIYSSFINQILSINKVLKSASSFSLNLMWSIKFYSALHVHLNDNTPLLHHEMKEIKFLSF</sequence>
<keyword evidence="2" id="KW-1185">Reference proteome</keyword>
<proteinExistence type="predicted"/>
<name>A0A8T3C2Q1_DENNO</name>
<evidence type="ECO:0000313" key="1">
    <source>
        <dbReference type="EMBL" id="KAI0523957.1"/>
    </source>
</evidence>
<comment type="caution">
    <text evidence="1">The sequence shown here is derived from an EMBL/GenBank/DDBJ whole genome shotgun (WGS) entry which is preliminary data.</text>
</comment>
<protein>
    <submittedName>
        <fullName evidence="1">Uncharacterized protein</fullName>
    </submittedName>
</protein>
<accession>A0A8T3C2Q1</accession>
<dbReference type="AlphaFoldDB" id="A0A8T3C2Q1"/>
<dbReference type="Proteomes" id="UP000829196">
    <property type="component" value="Unassembled WGS sequence"/>
</dbReference>
<evidence type="ECO:0000313" key="2">
    <source>
        <dbReference type="Proteomes" id="UP000829196"/>
    </source>
</evidence>